<evidence type="ECO:0000313" key="5">
    <source>
        <dbReference type="Proteomes" id="UP001152320"/>
    </source>
</evidence>
<evidence type="ECO:0000259" key="3">
    <source>
        <dbReference type="PROSITE" id="PS50157"/>
    </source>
</evidence>
<gene>
    <name evidence="4" type="ORF">HOLleu_13962</name>
</gene>
<dbReference type="Proteomes" id="UP001152320">
    <property type="component" value="Chromosome 6"/>
</dbReference>
<evidence type="ECO:0000256" key="1">
    <source>
        <dbReference type="PROSITE-ProRule" id="PRU00042"/>
    </source>
</evidence>
<evidence type="ECO:0000256" key="2">
    <source>
        <dbReference type="SAM" id="MobiDB-lite"/>
    </source>
</evidence>
<comment type="caution">
    <text evidence="4">The sequence shown here is derived from an EMBL/GenBank/DDBJ whole genome shotgun (WGS) entry which is preliminary data.</text>
</comment>
<dbReference type="PROSITE" id="PS00028">
    <property type="entry name" value="ZINC_FINGER_C2H2_1"/>
    <property type="match status" value="1"/>
</dbReference>
<sequence>MAGEPSQSNQSSHTSEKLEAIKLGVECVEGKRRNPENEFDISREDEREQRAARKSHPNRGKGVPCEYGCGKAFADRQKMKQHLWRVHNQTRSVTYAVRRTVCGQKATKGGRCGPSKPCTSVITMADESSSAYADPLTEAAEGNRSIVEDGVEIGGGEGIGKMTC</sequence>
<reference evidence="4" key="1">
    <citation type="submission" date="2021-10" db="EMBL/GenBank/DDBJ databases">
        <title>Tropical sea cucumber genome reveals ecological adaptation and Cuvierian tubules defense mechanism.</title>
        <authorList>
            <person name="Chen T."/>
        </authorList>
    </citation>
    <scope>NUCLEOTIDE SEQUENCE</scope>
    <source>
        <strain evidence="4">Nanhai2018</strain>
        <tissue evidence="4">Muscle</tissue>
    </source>
</reference>
<keyword evidence="1" id="KW-0863">Zinc-finger</keyword>
<dbReference type="AlphaFoldDB" id="A0A9Q1C7H0"/>
<dbReference type="InterPro" id="IPR013087">
    <property type="entry name" value="Znf_C2H2_type"/>
</dbReference>
<dbReference type="Gene3D" id="3.30.160.60">
    <property type="entry name" value="Classic Zinc Finger"/>
    <property type="match status" value="1"/>
</dbReference>
<keyword evidence="1" id="KW-0862">Zinc</keyword>
<feature type="compositionally biased region" description="Basic and acidic residues" evidence="2">
    <location>
        <begin position="32"/>
        <end position="51"/>
    </location>
</feature>
<dbReference type="PROSITE" id="PS50157">
    <property type="entry name" value="ZINC_FINGER_C2H2_2"/>
    <property type="match status" value="1"/>
</dbReference>
<organism evidence="4 5">
    <name type="scientific">Holothuria leucospilota</name>
    <name type="common">Black long sea cucumber</name>
    <name type="synonym">Mertensiothuria leucospilota</name>
    <dbReference type="NCBI Taxonomy" id="206669"/>
    <lineage>
        <taxon>Eukaryota</taxon>
        <taxon>Metazoa</taxon>
        <taxon>Echinodermata</taxon>
        <taxon>Eleutherozoa</taxon>
        <taxon>Echinozoa</taxon>
        <taxon>Holothuroidea</taxon>
        <taxon>Aspidochirotacea</taxon>
        <taxon>Aspidochirotida</taxon>
        <taxon>Holothuriidae</taxon>
        <taxon>Holothuria</taxon>
    </lineage>
</organism>
<keyword evidence="1" id="KW-0479">Metal-binding</keyword>
<dbReference type="GO" id="GO:0008270">
    <property type="term" value="F:zinc ion binding"/>
    <property type="evidence" value="ECO:0007669"/>
    <property type="project" value="UniProtKB-KW"/>
</dbReference>
<feature type="region of interest" description="Disordered" evidence="2">
    <location>
        <begin position="32"/>
        <end position="63"/>
    </location>
</feature>
<dbReference type="EMBL" id="JAIZAY010000006">
    <property type="protein sequence ID" value="KAJ8039835.1"/>
    <property type="molecule type" value="Genomic_DNA"/>
</dbReference>
<proteinExistence type="predicted"/>
<name>A0A9Q1C7H0_HOLLE</name>
<protein>
    <recommendedName>
        <fullName evidence="3">C2H2-type domain-containing protein</fullName>
    </recommendedName>
</protein>
<keyword evidence="5" id="KW-1185">Reference proteome</keyword>
<evidence type="ECO:0000313" key="4">
    <source>
        <dbReference type="EMBL" id="KAJ8039835.1"/>
    </source>
</evidence>
<feature type="domain" description="C2H2-type" evidence="3">
    <location>
        <begin position="63"/>
        <end position="92"/>
    </location>
</feature>
<dbReference type="OrthoDB" id="5803930at2759"/>
<accession>A0A9Q1C7H0</accession>